<dbReference type="InterPro" id="IPR004101">
    <property type="entry name" value="Mur_ligase_C"/>
</dbReference>
<dbReference type="InterPro" id="IPR013221">
    <property type="entry name" value="Mur_ligase_cen"/>
</dbReference>
<comment type="similarity">
    <text evidence="9">Belongs to the MurCDEF family.</text>
</comment>
<dbReference type="PROSITE" id="PS01011">
    <property type="entry name" value="FOLYLPOLYGLU_SYNT_1"/>
    <property type="match status" value="1"/>
</dbReference>
<proteinExistence type="inferred from homology"/>
<feature type="domain" description="Mur ligase central" evidence="12">
    <location>
        <begin position="110"/>
        <end position="277"/>
    </location>
</feature>
<comment type="subcellular location">
    <subcellularLocation>
        <location evidence="1 9 10">Cytoplasm</location>
    </subcellularLocation>
</comment>
<evidence type="ECO:0000256" key="10">
    <source>
        <dbReference type="RuleBase" id="RU003664"/>
    </source>
</evidence>
<keyword evidence="5 9" id="KW-0132">Cell division</keyword>
<comment type="catalytic activity">
    <reaction evidence="9 10">
        <text>UDP-N-acetyl-alpha-D-muramoyl-L-alanine + D-glutamate + ATP = UDP-N-acetyl-alpha-D-muramoyl-L-alanyl-D-glutamate + ADP + phosphate + H(+)</text>
        <dbReference type="Rhea" id="RHEA:16429"/>
        <dbReference type="ChEBI" id="CHEBI:15378"/>
        <dbReference type="ChEBI" id="CHEBI:29986"/>
        <dbReference type="ChEBI" id="CHEBI:30616"/>
        <dbReference type="ChEBI" id="CHEBI:43474"/>
        <dbReference type="ChEBI" id="CHEBI:83898"/>
        <dbReference type="ChEBI" id="CHEBI:83900"/>
        <dbReference type="ChEBI" id="CHEBI:456216"/>
        <dbReference type="EC" id="6.3.2.9"/>
    </reaction>
</comment>
<comment type="function">
    <text evidence="9 10">Cell wall formation. Catalyzes the addition of glutamate to the nucleotide precursor UDP-N-acetylmuramoyl-L-alanine (UMA).</text>
</comment>
<keyword evidence="3 9" id="KW-0963">Cytoplasm</keyword>
<keyword evidence="9 10" id="KW-0573">Peptidoglycan synthesis</keyword>
<evidence type="ECO:0000256" key="6">
    <source>
        <dbReference type="ARBA" id="ARBA00022741"/>
    </source>
</evidence>
<gene>
    <name evidence="9" type="primary">murD</name>
    <name evidence="13" type="ORF">ISF26_09685</name>
</gene>
<keyword evidence="14" id="KW-1185">Reference proteome</keyword>
<evidence type="ECO:0000259" key="12">
    <source>
        <dbReference type="Pfam" id="PF08245"/>
    </source>
</evidence>
<dbReference type="InterPro" id="IPR005762">
    <property type="entry name" value="MurD"/>
</dbReference>
<dbReference type="InterPro" id="IPR036565">
    <property type="entry name" value="Mur-like_cat_sf"/>
</dbReference>
<dbReference type="SUPFAM" id="SSF51984">
    <property type="entry name" value="MurCD N-terminal domain"/>
    <property type="match status" value="1"/>
</dbReference>
<evidence type="ECO:0000313" key="14">
    <source>
        <dbReference type="Proteomes" id="UP001054846"/>
    </source>
</evidence>
<dbReference type="EMBL" id="CP063845">
    <property type="protein sequence ID" value="UFP96456.1"/>
    <property type="molecule type" value="Genomic_DNA"/>
</dbReference>
<dbReference type="GO" id="GO:0008764">
    <property type="term" value="F:UDP-N-acetylmuramoylalanine-D-glutamate ligase activity"/>
    <property type="evidence" value="ECO:0007669"/>
    <property type="project" value="UniProtKB-EC"/>
</dbReference>
<evidence type="ECO:0000256" key="3">
    <source>
        <dbReference type="ARBA" id="ARBA00022490"/>
    </source>
</evidence>
<dbReference type="NCBIfam" id="TIGR01087">
    <property type="entry name" value="murD"/>
    <property type="match status" value="1"/>
</dbReference>
<evidence type="ECO:0000256" key="2">
    <source>
        <dbReference type="ARBA" id="ARBA00004752"/>
    </source>
</evidence>
<dbReference type="InterPro" id="IPR036615">
    <property type="entry name" value="Mur_ligase_C_dom_sf"/>
</dbReference>
<dbReference type="Pfam" id="PF08245">
    <property type="entry name" value="Mur_ligase_M"/>
    <property type="match status" value="1"/>
</dbReference>
<protein>
    <recommendedName>
        <fullName evidence="9 10">UDP-N-acetylmuramoylalanine--D-glutamate ligase</fullName>
        <ecNumber evidence="9 10">6.3.2.9</ecNumber>
    </recommendedName>
    <alternativeName>
        <fullName evidence="9">D-glutamic acid-adding enzyme</fullName>
    </alternativeName>
    <alternativeName>
        <fullName evidence="9">UDP-N-acetylmuramoyl-L-alanyl-D-glutamate synthetase</fullName>
    </alternativeName>
</protein>
<evidence type="ECO:0000256" key="5">
    <source>
        <dbReference type="ARBA" id="ARBA00022618"/>
    </source>
</evidence>
<dbReference type="RefSeq" id="WP_230843692.1">
    <property type="nucleotide sequence ID" value="NZ_CP063845.1"/>
</dbReference>
<dbReference type="EC" id="6.3.2.9" evidence="9 10"/>
<dbReference type="SUPFAM" id="SSF53623">
    <property type="entry name" value="MurD-like peptide ligases, catalytic domain"/>
    <property type="match status" value="1"/>
</dbReference>
<evidence type="ECO:0000256" key="9">
    <source>
        <dbReference type="HAMAP-Rule" id="MF_00639"/>
    </source>
</evidence>
<dbReference type="Pfam" id="PF02875">
    <property type="entry name" value="Mur_ligase_C"/>
    <property type="match status" value="1"/>
</dbReference>
<organism evidence="13 14">
    <name type="scientific">Gloeobacter morelensis MG652769</name>
    <dbReference type="NCBI Taxonomy" id="2781736"/>
    <lineage>
        <taxon>Bacteria</taxon>
        <taxon>Bacillati</taxon>
        <taxon>Cyanobacteriota</taxon>
        <taxon>Cyanophyceae</taxon>
        <taxon>Gloeobacterales</taxon>
        <taxon>Gloeobacteraceae</taxon>
        <taxon>Gloeobacter</taxon>
        <taxon>Gloeobacter morelensis</taxon>
    </lineage>
</organism>
<evidence type="ECO:0000256" key="7">
    <source>
        <dbReference type="ARBA" id="ARBA00022840"/>
    </source>
</evidence>
<feature type="binding site" evidence="9">
    <location>
        <begin position="112"/>
        <end position="118"/>
    </location>
    <ligand>
        <name>ATP</name>
        <dbReference type="ChEBI" id="CHEBI:30616"/>
    </ligand>
</feature>
<dbReference type="Pfam" id="PF21799">
    <property type="entry name" value="MurD-like_N"/>
    <property type="match status" value="1"/>
</dbReference>
<dbReference type="Gene3D" id="3.40.1190.10">
    <property type="entry name" value="Mur-like, catalytic domain"/>
    <property type="match status" value="1"/>
</dbReference>
<dbReference type="PANTHER" id="PTHR43692">
    <property type="entry name" value="UDP-N-ACETYLMURAMOYLALANINE--D-GLUTAMATE LIGASE"/>
    <property type="match status" value="1"/>
</dbReference>
<evidence type="ECO:0000313" key="13">
    <source>
        <dbReference type="EMBL" id="UFP96456.1"/>
    </source>
</evidence>
<keyword evidence="9 10" id="KW-0961">Cell wall biogenesis/degradation</keyword>
<dbReference type="InterPro" id="IPR018109">
    <property type="entry name" value="Folylpolyglutamate_synth_CS"/>
</dbReference>
<evidence type="ECO:0000256" key="1">
    <source>
        <dbReference type="ARBA" id="ARBA00004496"/>
    </source>
</evidence>
<feature type="domain" description="Mur ligase C-terminal" evidence="11">
    <location>
        <begin position="300"/>
        <end position="416"/>
    </location>
</feature>
<dbReference type="HAMAP" id="MF_00639">
    <property type="entry name" value="MurD"/>
    <property type="match status" value="1"/>
</dbReference>
<keyword evidence="8 9" id="KW-0131">Cell cycle</keyword>
<evidence type="ECO:0000256" key="8">
    <source>
        <dbReference type="ARBA" id="ARBA00023306"/>
    </source>
</evidence>
<keyword evidence="6 9" id="KW-0547">Nucleotide-binding</keyword>
<keyword evidence="9 10" id="KW-0133">Cell shape</keyword>
<dbReference type="Gene3D" id="3.40.50.720">
    <property type="entry name" value="NAD(P)-binding Rossmann-like Domain"/>
    <property type="match status" value="1"/>
</dbReference>
<keyword evidence="4 9" id="KW-0436">Ligase</keyword>
<comment type="pathway">
    <text evidence="2 9 10">Cell wall biogenesis; peptidoglycan biosynthesis.</text>
</comment>
<reference evidence="13 14" key="1">
    <citation type="journal article" date="2021" name="Genome Biol. Evol.">
        <title>Complete Genome Sequencing of a Novel Gloeobacter Species from a Waterfall Cave in Mexico.</title>
        <authorList>
            <person name="Saw J.H."/>
            <person name="Cardona T."/>
            <person name="Montejano G."/>
        </authorList>
    </citation>
    <scope>NUCLEOTIDE SEQUENCE [LARGE SCALE GENOMIC DNA]</scope>
    <source>
        <strain evidence="13">MG652769</strain>
    </source>
</reference>
<name>A0ABY3PS31_9CYAN</name>
<keyword evidence="7 9" id="KW-0067">ATP-binding</keyword>
<sequence>MAAVAVVGAGKSGQAAARWLALGGSRVMLWDGRDSEALRAVAGELASLGVEAVLGREFVPEKPDLGLVVVSPGVSWDHPGLVAARARGIAVTGEVGLAWESLSQHRWLCITGTNGKTTTTALIGHILKTAGLRAPVCGNIGRPVTDLLLEPEECDWIVAELSSFQIESAQAVRPEVAVWTTFTPDHLNRHGTLERYAAIKAGLLMHARRAVLNGDDAYLSAQRSAWPDAWWTSTQAPAAVSIAGEDICIENRPVLPVSAVRLPGAHNLQNVLMAVAASHLAGVGDAAIASGVASFTGVPHRLEAVGEYRGVRFINDSKATNFDAALMGLTAVPTPSVLIAGGQAKTGESGPWLAAIAERCAAVVLIGEAAPLFEQWLKARDYRAVHAAHTLEEAVPVAFEQARQQGAQCVLLSPACASFDQFRNFEERGERFRTLVDALKS</sequence>
<evidence type="ECO:0000259" key="11">
    <source>
        <dbReference type="Pfam" id="PF02875"/>
    </source>
</evidence>
<dbReference type="SUPFAM" id="SSF53244">
    <property type="entry name" value="MurD-like peptide ligases, peptide-binding domain"/>
    <property type="match status" value="1"/>
</dbReference>
<dbReference type="Proteomes" id="UP001054846">
    <property type="component" value="Chromosome"/>
</dbReference>
<accession>A0ABY3PS31</accession>
<dbReference type="PANTHER" id="PTHR43692:SF1">
    <property type="entry name" value="UDP-N-ACETYLMURAMOYLALANINE--D-GLUTAMATE LIGASE"/>
    <property type="match status" value="1"/>
</dbReference>
<dbReference type="Gene3D" id="3.90.190.20">
    <property type="entry name" value="Mur ligase, C-terminal domain"/>
    <property type="match status" value="1"/>
</dbReference>
<evidence type="ECO:0000256" key="4">
    <source>
        <dbReference type="ARBA" id="ARBA00022598"/>
    </source>
</evidence>